<gene>
    <name evidence="2" type="ORF">KS407_08960</name>
</gene>
<dbReference type="InterPro" id="IPR047676">
    <property type="entry name" value="FxLYD_dom"/>
</dbReference>
<keyword evidence="1" id="KW-0472">Membrane</keyword>
<comment type="caution">
    <text evidence="2">The sequence shown here is derived from an EMBL/GenBank/DDBJ whole genome shotgun (WGS) entry which is preliminary data.</text>
</comment>
<organism evidence="2 3">
    <name type="scientific">Evansella alkalicola</name>
    <dbReference type="NCBI Taxonomy" id="745819"/>
    <lineage>
        <taxon>Bacteria</taxon>
        <taxon>Bacillati</taxon>
        <taxon>Bacillota</taxon>
        <taxon>Bacilli</taxon>
        <taxon>Bacillales</taxon>
        <taxon>Bacillaceae</taxon>
        <taxon>Evansella</taxon>
    </lineage>
</organism>
<keyword evidence="1" id="KW-1133">Transmembrane helix</keyword>
<feature type="transmembrane region" description="Helical" evidence="1">
    <location>
        <begin position="81"/>
        <end position="104"/>
    </location>
</feature>
<dbReference type="EMBL" id="JAHQCR010000036">
    <property type="protein sequence ID" value="MBU9721573.1"/>
    <property type="molecule type" value="Genomic_DNA"/>
</dbReference>
<dbReference type="RefSeq" id="WP_088076644.1">
    <property type="nucleotide sequence ID" value="NZ_JAHQCR010000036.1"/>
</dbReference>
<evidence type="ECO:0000313" key="2">
    <source>
        <dbReference type="EMBL" id="MBU9721573.1"/>
    </source>
</evidence>
<name>A0ABS6JSM4_9BACI</name>
<evidence type="ECO:0000313" key="3">
    <source>
        <dbReference type="Proteomes" id="UP000790580"/>
    </source>
</evidence>
<accession>A0ABS6JSM4</accession>
<proteinExistence type="predicted"/>
<dbReference type="NCBIfam" id="NF038353">
    <property type="entry name" value="FxLYD_dom"/>
    <property type="match status" value="1"/>
</dbReference>
<keyword evidence="1" id="KW-0812">Transmembrane</keyword>
<dbReference type="Proteomes" id="UP000790580">
    <property type="component" value="Unassembled WGS sequence"/>
</dbReference>
<protein>
    <submittedName>
        <fullName evidence="2">FxLYD domain-containing protein</fullName>
    </submittedName>
</protein>
<evidence type="ECO:0000256" key="1">
    <source>
        <dbReference type="SAM" id="Phobius"/>
    </source>
</evidence>
<reference evidence="2 3" key="1">
    <citation type="submission" date="2021-06" db="EMBL/GenBank/DDBJ databases">
        <title>Bacillus sp. RD4P76, an endophyte from a halophyte.</title>
        <authorList>
            <person name="Sun J.-Q."/>
        </authorList>
    </citation>
    <scope>NUCLEOTIDE SEQUENCE [LARGE SCALE GENOMIC DNA]</scope>
    <source>
        <strain evidence="2 3">JCM 17098</strain>
    </source>
</reference>
<keyword evidence="3" id="KW-1185">Reference proteome</keyword>
<sequence length="427" mass="48398">MYCYQCGKNLPEESQFCSYCGTDEISKVTNDSNDDDNFHTPADVSTNHIDATIEHESTVPSSEQNIQQEYKRTRPRKKGSFIFSILLPIITFFALLGGLFYYFLHETSINEKVIELQLSAEEAAWSGDYEAAIDDLVEAKALRPTYVVLDDNLQIIQRAETLSNELAEIKNHIEAGELIEAEQSLNLFNEELSKESSLLFTKFHEEALQQQRLITVGKIELELNELTTVNELSDRLSIIRSTPTEKSDEVITRILDKIVQISLDNAVTSLERNQFSEAITTINQGLVLAMDNEELLSLKDSILDQQSSFEQAEQQRIEAAMEAAAQEDMRNRTNAVDVIVFDTEMDENGDIYIHGELKNIATVEISSVEVNYSIYDEAGNKIGSSFAAVSPDYLSPEQSGMFEDYYFLNEIYERVTVQIESIAWNLY</sequence>